<reference evidence="2" key="1">
    <citation type="journal article" date="2021" name="Proc. Natl. Acad. Sci. U.S.A.">
        <title>A Catalog of Tens of Thousands of Viruses from Human Metagenomes Reveals Hidden Associations with Chronic Diseases.</title>
        <authorList>
            <person name="Tisza M.J."/>
            <person name="Buck C.B."/>
        </authorList>
    </citation>
    <scope>NUCLEOTIDE SEQUENCE</scope>
    <source>
        <strain evidence="2">CtLmu1</strain>
    </source>
</reference>
<dbReference type="EMBL" id="BK015164">
    <property type="protein sequence ID" value="DAD93660.1"/>
    <property type="molecule type" value="Genomic_DNA"/>
</dbReference>
<organism evidence="2">
    <name type="scientific">Siphoviridae sp. ctLmu1</name>
    <dbReference type="NCBI Taxonomy" id="2826253"/>
    <lineage>
        <taxon>Viruses</taxon>
        <taxon>Duplodnaviria</taxon>
        <taxon>Heunggongvirae</taxon>
        <taxon>Uroviricota</taxon>
        <taxon>Caudoviricetes</taxon>
    </lineage>
</organism>
<evidence type="ECO:0000313" key="2">
    <source>
        <dbReference type="EMBL" id="DAD93660.1"/>
    </source>
</evidence>
<feature type="region of interest" description="Disordered" evidence="1">
    <location>
        <begin position="76"/>
        <end position="178"/>
    </location>
</feature>
<evidence type="ECO:0000256" key="1">
    <source>
        <dbReference type="SAM" id="MobiDB-lite"/>
    </source>
</evidence>
<name>A0A8S5NH31_9CAUD</name>
<accession>A0A8S5NH31</accession>
<sequence>MLKFELNVAERKTLAKRMEDLTGIHPYYTKAPLYSYDIGNYTIDRDGNLLVEPENADAELLTTLLNEGLIRGGESIEDADAQNQPENTELTVDEEPVTEAEAEEVEAEEAEQQTDAEQEILDEQEADDVDTTEPEESSETEAGEAQESDDMAADGTAEDAPEEEPENEEPQEAEDQTDEVPLDLELSFPVSQHNGVTLRNLVNLLYSRGKLIGKATGGHFHVDEGLVEKLKDDSCTFAIMNFINAVSNYEAEHGVALEGLRITTEKVTFTGFPTAPDHDHLTAFAQLAVLMNQQAISQKRIQAKAVNDENEKYALRTWLLRLGMNGPDFKETRKILMERLSGHAAFRTDEEAQKFLAREKAKRDALKAAKQAVQEGGSSAGETVEQDATQPTQPDCGADTAQMMEAGA</sequence>
<proteinExistence type="predicted"/>
<feature type="compositionally biased region" description="Acidic residues" evidence="1">
    <location>
        <begin position="91"/>
        <end position="178"/>
    </location>
</feature>
<feature type="compositionally biased region" description="Polar residues" evidence="1">
    <location>
        <begin position="376"/>
        <end position="393"/>
    </location>
</feature>
<protein>
    <submittedName>
        <fullName evidence="2">Uncharacterized protein</fullName>
    </submittedName>
</protein>
<feature type="compositionally biased region" description="Polar residues" evidence="1">
    <location>
        <begin position="81"/>
        <end position="90"/>
    </location>
</feature>
<feature type="region of interest" description="Disordered" evidence="1">
    <location>
        <begin position="367"/>
        <end position="408"/>
    </location>
</feature>